<accession>A0A1R3JLZ6</accession>
<evidence type="ECO:0000256" key="1">
    <source>
        <dbReference type="SAM" id="MobiDB-lite"/>
    </source>
</evidence>
<dbReference type="Gramene" id="OMO95835">
    <property type="protein sequence ID" value="OMO95835"/>
    <property type="gene ID" value="CCACVL1_05220"/>
</dbReference>
<gene>
    <name evidence="2" type="ORF">CCACVL1_05220</name>
</gene>
<dbReference type="AlphaFoldDB" id="A0A1R3JLZ6"/>
<dbReference type="EMBL" id="AWWV01007575">
    <property type="protein sequence ID" value="OMO95835.1"/>
    <property type="molecule type" value="Genomic_DNA"/>
</dbReference>
<protein>
    <submittedName>
        <fullName evidence="2">Uncharacterized protein</fullName>
    </submittedName>
</protein>
<proteinExistence type="predicted"/>
<organism evidence="2 3">
    <name type="scientific">Corchorus capsularis</name>
    <name type="common">Jute</name>
    <dbReference type="NCBI Taxonomy" id="210143"/>
    <lineage>
        <taxon>Eukaryota</taxon>
        <taxon>Viridiplantae</taxon>
        <taxon>Streptophyta</taxon>
        <taxon>Embryophyta</taxon>
        <taxon>Tracheophyta</taxon>
        <taxon>Spermatophyta</taxon>
        <taxon>Magnoliopsida</taxon>
        <taxon>eudicotyledons</taxon>
        <taxon>Gunneridae</taxon>
        <taxon>Pentapetalae</taxon>
        <taxon>rosids</taxon>
        <taxon>malvids</taxon>
        <taxon>Malvales</taxon>
        <taxon>Malvaceae</taxon>
        <taxon>Grewioideae</taxon>
        <taxon>Apeibeae</taxon>
        <taxon>Corchorus</taxon>
    </lineage>
</organism>
<sequence length="33" mass="3673">MKPNLKTQSLPPKSPYSAPPITSNTARKPQTHR</sequence>
<feature type="compositionally biased region" description="Polar residues" evidence="1">
    <location>
        <begin position="1"/>
        <end position="11"/>
    </location>
</feature>
<reference evidence="2 3" key="1">
    <citation type="submission" date="2013-09" db="EMBL/GenBank/DDBJ databases">
        <title>Corchorus capsularis genome sequencing.</title>
        <authorList>
            <person name="Alam M."/>
            <person name="Haque M.S."/>
            <person name="Islam M.S."/>
            <person name="Emdad E.M."/>
            <person name="Islam M.M."/>
            <person name="Ahmed B."/>
            <person name="Halim A."/>
            <person name="Hossen Q.M.M."/>
            <person name="Hossain M.Z."/>
            <person name="Ahmed R."/>
            <person name="Khan M.M."/>
            <person name="Islam R."/>
            <person name="Rashid M.M."/>
            <person name="Khan S.A."/>
            <person name="Rahman M.S."/>
            <person name="Alam M."/>
        </authorList>
    </citation>
    <scope>NUCLEOTIDE SEQUENCE [LARGE SCALE GENOMIC DNA]</scope>
    <source>
        <strain evidence="3">cv. CVL-1</strain>
        <tissue evidence="2">Whole seedling</tissue>
    </source>
</reference>
<dbReference type="Proteomes" id="UP000188268">
    <property type="component" value="Unassembled WGS sequence"/>
</dbReference>
<evidence type="ECO:0000313" key="3">
    <source>
        <dbReference type="Proteomes" id="UP000188268"/>
    </source>
</evidence>
<evidence type="ECO:0000313" key="2">
    <source>
        <dbReference type="EMBL" id="OMO95835.1"/>
    </source>
</evidence>
<feature type="compositionally biased region" description="Polar residues" evidence="1">
    <location>
        <begin position="20"/>
        <end position="33"/>
    </location>
</feature>
<keyword evidence="3" id="KW-1185">Reference proteome</keyword>
<name>A0A1R3JLZ6_COCAP</name>
<feature type="region of interest" description="Disordered" evidence="1">
    <location>
        <begin position="1"/>
        <end position="33"/>
    </location>
</feature>
<comment type="caution">
    <text evidence="2">The sequence shown here is derived from an EMBL/GenBank/DDBJ whole genome shotgun (WGS) entry which is preliminary data.</text>
</comment>